<dbReference type="Pfam" id="PF00097">
    <property type="entry name" value="zf-C3HC4"/>
    <property type="match status" value="1"/>
</dbReference>
<evidence type="ECO:0000256" key="7">
    <source>
        <dbReference type="ARBA" id="ARBA00022771"/>
    </source>
</evidence>
<dbReference type="PROSITE" id="PS50089">
    <property type="entry name" value="ZF_RING_2"/>
    <property type="match status" value="1"/>
</dbReference>
<evidence type="ECO:0000256" key="2">
    <source>
        <dbReference type="ARBA" id="ARBA00004123"/>
    </source>
</evidence>
<dbReference type="GO" id="GO:0016567">
    <property type="term" value="P:protein ubiquitination"/>
    <property type="evidence" value="ECO:0007669"/>
    <property type="project" value="UniProtKB-UniRule"/>
</dbReference>
<evidence type="ECO:0000256" key="9">
    <source>
        <dbReference type="ARBA" id="ARBA00022833"/>
    </source>
</evidence>
<dbReference type="AlphaFoldDB" id="A0A445CV24"/>
<dbReference type="GO" id="GO:0061630">
    <property type="term" value="F:ubiquitin protein ligase activity"/>
    <property type="evidence" value="ECO:0007669"/>
    <property type="project" value="UniProtKB-EC"/>
</dbReference>
<evidence type="ECO:0000256" key="11">
    <source>
        <dbReference type="ARBA" id="ARBA00023054"/>
    </source>
</evidence>
<dbReference type="UniPathway" id="UPA00143"/>
<keyword evidence="7 13" id="KW-0863">Zinc-finger</keyword>
<dbReference type="GO" id="GO:0033503">
    <property type="term" value="C:HULC complex"/>
    <property type="evidence" value="ECO:0007669"/>
    <property type="project" value="TreeGrafter"/>
</dbReference>
<dbReference type="STRING" id="3818.A0A445CV24"/>
<keyword evidence="10 14" id="KW-0156">Chromatin regulator</keyword>
<evidence type="ECO:0000313" key="18">
    <source>
        <dbReference type="EMBL" id="RYR54780.1"/>
    </source>
</evidence>
<evidence type="ECO:0000256" key="1">
    <source>
        <dbReference type="ARBA" id="ARBA00000900"/>
    </source>
</evidence>
<comment type="caution">
    <text evidence="18">The sequence shown here is derived from an EMBL/GenBank/DDBJ whole genome shotgun (WGS) entry which is preliminary data.</text>
</comment>
<keyword evidence="5 14" id="KW-0808">Transferase</keyword>
<evidence type="ECO:0000256" key="14">
    <source>
        <dbReference type="RuleBase" id="RU365038"/>
    </source>
</evidence>
<evidence type="ECO:0000256" key="6">
    <source>
        <dbReference type="ARBA" id="ARBA00022723"/>
    </source>
</evidence>
<gene>
    <name evidence="18" type="ORF">Ahy_A06g030056</name>
</gene>
<feature type="coiled-coil region" evidence="15">
    <location>
        <begin position="1056"/>
        <end position="1103"/>
    </location>
</feature>
<dbReference type="Gene3D" id="3.30.40.10">
    <property type="entry name" value="Zinc/RING finger domain, C3HC4 (zinc finger)"/>
    <property type="match status" value="1"/>
</dbReference>
<keyword evidence="19" id="KW-1185">Reference proteome</keyword>
<comment type="catalytic activity">
    <reaction evidence="1 14">
        <text>S-ubiquitinyl-[E2 ubiquitin-conjugating enzyme]-L-cysteine + [acceptor protein]-L-lysine = [E2 ubiquitin-conjugating enzyme]-L-cysteine + N(6)-ubiquitinyl-[acceptor protein]-L-lysine.</text>
        <dbReference type="EC" id="2.3.2.27"/>
    </reaction>
</comment>
<comment type="similarity">
    <text evidence="4 14">Belongs to the BRE1 family.</text>
</comment>
<evidence type="ECO:0000256" key="4">
    <source>
        <dbReference type="ARBA" id="ARBA00005555"/>
    </source>
</evidence>
<comment type="subcellular location">
    <subcellularLocation>
        <location evidence="2 14">Nucleus</location>
    </subcellularLocation>
</comment>
<keyword evidence="11 14" id="KW-0175">Coiled coil</keyword>
<feature type="coiled-coil region" evidence="15">
    <location>
        <begin position="373"/>
        <end position="400"/>
    </location>
</feature>
<dbReference type="SMART" id="SM00184">
    <property type="entry name" value="RING"/>
    <property type="match status" value="1"/>
</dbReference>
<keyword evidence="6 14" id="KW-0479">Metal-binding</keyword>
<protein>
    <recommendedName>
        <fullName evidence="14">E3 ubiquitin protein ligase</fullName>
        <ecNumber evidence="14">2.3.2.27</ecNumber>
    </recommendedName>
</protein>
<evidence type="ECO:0000256" key="8">
    <source>
        <dbReference type="ARBA" id="ARBA00022786"/>
    </source>
</evidence>
<evidence type="ECO:0000256" key="5">
    <source>
        <dbReference type="ARBA" id="ARBA00022679"/>
    </source>
</evidence>
<evidence type="ECO:0000256" key="3">
    <source>
        <dbReference type="ARBA" id="ARBA00004906"/>
    </source>
</evidence>
<proteinExistence type="inferred from homology"/>
<accession>A0A445CV24</accession>
<dbReference type="SUPFAM" id="SSF57850">
    <property type="entry name" value="RING/U-box"/>
    <property type="match status" value="1"/>
</dbReference>
<dbReference type="PROSITE" id="PS00518">
    <property type="entry name" value="ZF_RING_1"/>
    <property type="match status" value="1"/>
</dbReference>
<keyword evidence="8 14" id="KW-0833">Ubl conjugation pathway</keyword>
<organism evidence="18 19">
    <name type="scientific">Arachis hypogaea</name>
    <name type="common">Peanut</name>
    <dbReference type="NCBI Taxonomy" id="3818"/>
    <lineage>
        <taxon>Eukaryota</taxon>
        <taxon>Viridiplantae</taxon>
        <taxon>Streptophyta</taxon>
        <taxon>Embryophyta</taxon>
        <taxon>Tracheophyta</taxon>
        <taxon>Spermatophyta</taxon>
        <taxon>Magnoliopsida</taxon>
        <taxon>eudicotyledons</taxon>
        <taxon>Gunneridae</taxon>
        <taxon>Pentapetalae</taxon>
        <taxon>rosids</taxon>
        <taxon>fabids</taxon>
        <taxon>Fabales</taxon>
        <taxon>Fabaceae</taxon>
        <taxon>Papilionoideae</taxon>
        <taxon>50 kb inversion clade</taxon>
        <taxon>dalbergioids sensu lato</taxon>
        <taxon>Dalbergieae</taxon>
        <taxon>Pterocarpus clade</taxon>
        <taxon>Arachis</taxon>
    </lineage>
</organism>
<feature type="coiled-coil region" evidence="15">
    <location>
        <begin position="853"/>
        <end position="894"/>
    </location>
</feature>
<name>A0A445CV24_ARAHY</name>
<evidence type="ECO:0000256" key="10">
    <source>
        <dbReference type="ARBA" id="ARBA00022853"/>
    </source>
</evidence>
<reference evidence="18 19" key="1">
    <citation type="submission" date="2019-01" db="EMBL/GenBank/DDBJ databases">
        <title>Sequencing of cultivated peanut Arachis hypogaea provides insights into genome evolution and oil improvement.</title>
        <authorList>
            <person name="Chen X."/>
        </authorList>
    </citation>
    <scope>NUCLEOTIDE SEQUENCE [LARGE SCALE GENOMIC DNA]</scope>
    <source>
        <strain evidence="19">cv. Fuhuasheng</strain>
        <tissue evidence="18">Leaves</tissue>
    </source>
</reference>
<keyword evidence="9 14" id="KW-0862">Zinc</keyword>
<dbReference type="InterPro" id="IPR013083">
    <property type="entry name" value="Znf_RING/FYVE/PHD"/>
</dbReference>
<dbReference type="InterPro" id="IPR018957">
    <property type="entry name" value="Znf_C3HC4_RING-type"/>
</dbReference>
<dbReference type="InterPro" id="IPR017907">
    <property type="entry name" value="Znf_RING_CS"/>
</dbReference>
<evidence type="ECO:0000256" key="12">
    <source>
        <dbReference type="ARBA" id="ARBA00023242"/>
    </source>
</evidence>
<dbReference type="Proteomes" id="UP000289738">
    <property type="component" value="Chromosome A06"/>
</dbReference>
<feature type="domain" description="RING-type" evidence="17">
    <location>
        <begin position="1099"/>
        <end position="1138"/>
    </location>
</feature>
<keyword evidence="12 14" id="KW-0539">Nucleus</keyword>
<dbReference type="GO" id="GO:0008270">
    <property type="term" value="F:zinc ion binding"/>
    <property type="evidence" value="ECO:0007669"/>
    <property type="project" value="UniProtKB-KW"/>
</dbReference>
<dbReference type="InterPro" id="IPR001841">
    <property type="entry name" value="Znf_RING"/>
</dbReference>
<dbReference type="PANTHER" id="PTHR23163:SF0">
    <property type="entry name" value="E3 UBIQUITIN-PROTEIN LIGASE BRE1"/>
    <property type="match status" value="1"/>
</dbReference>
<dbReference type="CDD" id="cd16499">
    <property type="entry name" value="RING-HC_Bre1-like"/>
    <property type="match status" value="1"/>
</dbReference>
<dbReference type="EMBL" id="SDMP01000006">
    <property type="protein sequence ID" value="RYR54780.1"/>
    <property type="molecule type" value="Genomic_DNA"/>
</dbReference>
<evidence type="ECO:0000256" key="16">
    <source>
        <dbReference type="SAM" id="MobiDB-lite"/>
    </source>
</evidence>
<feature type="coiled-coil region" evidence="15">
    <location>
        <begin position="544"/>
        <end position="571"/>
    </location>
</feature>
<evidence type="ECO:0000259" key="17">
    <source>
        <dbReference type="PROSITE" id="PS50089"/>
    </source>
</evidence>
<dbReference type="GO" id="GO:0006325">
    <property type="term" value="P:chromatin organization"/>
    <property type="evidence" value="ECO:0007669"/>
    <property type="project" value="UniProtKB-KW"/>
</dbReference>
<dbReference type="InterPro" id="IPR013956">
    <property type="entry name" value="E3_ubiquit_lig_Bre1"/>
</dbReference>
<dbReference type="PANTHER" id="PTHR23163">
    <property type="entry name" value="RING FINGER PROTEIN-RELATED"/>
    <property type="match status" value="1"/>
</dbReference>
<evidence type="ECO:0000256" key="15">
    <source>
        <dbReference type="SAM" id="Coils"/>
    </source>
</evidence>
<dbReference type="EC" id="2.3.2.27" evidence="14"/>
<comment type="pathway">
    <text evidence="3 14">Protein modification; protein ubiquitination.</text>
</comment>
<dbReference type="GO" id="GO:0005634">
    <property type="term" value="C:nucleus"/>
    <property type="evidence" value="ECO:0007669"/>
    <property type="project" value="UniProtKB-SubCell"/>
</dbReference>
<evidence type="ECO:0000313" key="19">
    <source>
        <dbReference type="Proteomes" id="UP000289738"/>
    </source>
</evidence>
<feature type="region of interest" description="Disordered" evidence="16">
    <location>
        <begin position="1"/>
        <end position="24"/>
    </location>
</feature>
<sequence>MFSMGSMGESDRKRRHFSSLSPTAAPATAKKLPFLPISEDKKLDIAVLQFQNQKLMQKLETQKLEHTALENKFSQMKERQQSYDSALTVVKKNWEQLVNDLASCSERSREYICNLDSRYAAVASDDSPSTVHDVFLSRLMQTGATESSSTYNCVNQVEEQRQLNSEKEQSILKNVVTTIHKFWRLKDGLHTAVLKKLPGDVSYRQKLSADLEGEVKNLRSAFSELHLKHKSLASEFQARRDLDAKNKAELCKLKAAHYSARRTENPSSTLGESTSWERKLDYARKGIKPFPGMNRGWVIGALLGLTNGVLGPVWNTERTAEREDREEEELELDSAAWRAARGSSGSKAAWSREGEGEESFWTVREEEAVFCRKEAEEGELERILAELEESNSKLFTLKAERDSAKGAVLPVLNVGTAHVASDKVRDKQKDLQDMESTLKDLLDQGSSRLVELKGLHEERIRILQQLCDLQNTLKNLDCITSSHCFQLVRDQIEKSKAEVHEYQALFEKLQVEKDNLVWKEREWYIKNDLADIFQRSVSVADSRVADLRSEIQKKIDERNVIENKLHEEAREPGRNQVIGEFKSLLSSFPEEMESMQSQLSKYKESASDIHSLRADVQSISNILDRKVKECDVFTVRAAGQAAEIKRLLGVVVLYNEQLLDMTLYSSSSCSKCFIRLENQQNVYEEWTVINIRVLYTSIALNSLYLMDVSRGAPKLSSVKHNCAYKGFDFGGRFGFPFSIWEFIKKEGKVEELRESERDLKLILEMFRRESIDSSTRDGSRDLCMEKFVSILTKRAECGISPWGLGWGSKCPLPHKVIPFGWDIMEAREAEYRAWANIQSLKTSLDEHGLELRVKTANEAEAKSQQRLAAAEAEIAAMRQKLEDSKKEMSELSVVLRSKNGENEAYLSEIESIGQAYDEKQTQNQHMLQQITERDDYNIKLVLEGVRARQKQDSLVMEKRVMQHEIQQANVTRNLYDSKAARIEDQLKFCSDQIQRLIEDKMQSSVTLENTHRRLLDVRRSSQQVKDTVTEVQSKSGSSRVTCMELHVELEKERFSKKRIEEELEVSRRKLSRLKAQNEGCSVIERLQEELAEYREIVKCSICQDRTKEVVITKCYHLFCGTCIQKVSGSRHRKCPQCSTSFGANDVKPVYL</sequence>
<evidence type="ECO:0000256" key="13">
    <source>
        <dbReference type="PROSITE-ProRule" id="PRU00175"/>
    </source>
</evidence>
<feature type="coiled-coil region" evidence="15">
    <location>
        <begin position="52"/>
        <end position="79"/>
    </location>
</feature>